<dbReference type="Gene3D" id="2.130.10.10">
    <property type="entry name" value="YVTN repeat-like/Quinoprotein amine dehydrogenase"/>
    <property type="match status" value="2"/>
</dbReference>
<keyword evidence="1 4" id="KW-0853">WD repeat</keyword>
<dbReference type="InterPro" id="IPR015943">
    <property type="entry name" value="WD40/YVTN_repeat-like_dom_sf"/>
</dbReference>
<dbReference type="SMART" id="SM00320">
    <property type="entry name" value="WD40"/>
    <property type="match status" value="7"/>
</dbReference>
<dbReference type="PANTHER" id="PTHR19846:SF0">
    <property type="entry name" value="PRE-MRNA PROCESSING FACTOR 4"/>
    <property type="match status" value="1"/>
</dbReference>
<dbReference type="PROSITE" id="PS00678">
    <property type="entry name" value="WD_REPEATS_1"/>
    <property type="match status" value="3"/>
</dbReference>
<dbReference type="InterPro" id="IPR001680">
    <property type="entry name" value="WD40_rpt"/>
</dbReference>
<keyword evidence="2" id="KW-0508">mRNA splicing</keyword>
<sequence>MSDSENTEDVSEKKSKITQYGSLEGKVKESSQEAIEKGVAAGNINISDPKATMEMSMEDRIHQRQAEILAEFERKKKIRQIQVTTDDVEVRKLLRERELPITLFGEGPADRRERLRESIAEVGPIKSKQDELIKKKKKEAEELTKTTWYHEGPESLKKARIWIARFSMPRAKERLKRAREFAEQPESQKTSHLQQTHRHVQAMSSYCSQIGHTRPISHCEFSPNNKILATASWSGLCKLWSIPDCEEIRSLRGHKINVGAITFHPFATISLDESAACLASCSADGAVKLWNLQDPEPVADIDGHDMRVAKVAYHPSGRFLATTCYDNSWRLWDLEQEEEILHQEGHSKGVHALSFQVDGSLALTGGLDAYGRVWDLRTGRCIFFLEGHRNEIYSTCFSPNGHQMATGSGDNTVKIWDLRQTSCIYTIPAHTNLVSTLQYQKSRGDYLVTGSYDGTAKIWANPGCLPLKTLAGHEGKVMGLDISSDGEYIATCSFDRTFKLWTKDTEFV</sequence>
<dbReference type="CDD" id="cd00200">
    <property type="entry name" value="WD40"/>
    <property type="match status" value="1"/>
</dbReference>
<dbReference type="InterPro" id="IPR014906">
    <property type="entry name" value="PRP4-like"/>
</dbReference>
<proteinExistence type="predicted"/>
<feature type="repeat" description="WD" evidence="4">
    <location>
        <begin position="470"/>
        <end position="508"/>
    </location>
</feature>
<dbReference type="InterPro" id="IPR036285">
    <property type="entry name" value="PRP4-like_sf"/>
</dbReference>
<reference evidence="7 8" key="1">
    <citation type="submission" date="2024-02" db="EMBL/GenBank/DDBJ databases">
        <authorList>
            <person name="Daric V."/>
            <person name="Darras S."/>
        </authorList>
    </citation>
    <scope>NUCLEOTIDE SEQUENCE [LARGE SCALE GENOMIC DNA]</scope>
</reference>
<evidence type="ECO:0000256" key="3">
    <source>
        <dbReference type="ARBA" id="ARBA00022737"/>
    </source>
</evidence>
<name>A0ABP0F3J2_CLALP</name>
<evidence type="ECO:0000313" key="7">
    <source>
        <dbReference type="EMBL" id="CAK8674291.1"/>
    </source>
</evidence>
<gene>
    <name evidence="7" type="ORF">CVLEPA_LOCUS4005</name>
</gene>
<keyword evidence="2" id="KW-0747">Spliceosome</keyword>
<feature type="compositionally biased region" description="Basic and acidic residues" evidence="5">
    <location>
        <begin position="25"/>
        <end position="36"/>
    </location>
</feature>
<evidence type="ECO:0000256" key="4">
    <source>
        <dbReference type="PROSITE-ProRule" id="PRU00221"/>
    </source>
</evidence>
<feature type="repeat" description="WD" evidence="4">
    <location>
        <begin position="209"/>
        <end position="250"/>
    </location>
</feature>
<organism evidence="7 8">
    <name type="scientific">Clavelina lepadiformis</name>
    <name type="common">Light-bulb sea squirt</name>
    <name type="synonym">Ascidia lepadiformis</name>
    <dbReference type="NCBI Taxonomy" id="159417"/>
    <lineage>
        <taxon>Eukaryota</taxon>
        <taxon>Metazoa</taxon>
        <taxon>Chordata</taxon>
        <taxon>Tunicata</taxon>
        <taxon>Ascidiacea</taxon>
        <taxon>Aplousobranchia</taxon>
        <taxon>Clavelinidae</taxon>
        <taxon>Clavelina</taxon>
    </lineage>
</organism>
<dbReference type="InterPro" id="IPR036322">
    <property type="entry name" value="WD40_repeat_dom_sf"/>
</dbReference>
<dbReference type="SUPFAM" id="SSF158230">
    <property type="entry name" value="PRP4-like"/>
    <property type="match status" value="1"/>
</dbReference>
<dbReference type="PRINTS" id="PR00320">
    <property type="entry name" value="GPROTEINBRPT"/>
</dbReference>
<dbReference type="EMBL" id="CAWYQH010000013">
    <property type="protein sequence ID" value="CAK8674291.1"/>
    <property type="molecule type" value="Genomic_DNA"/>
</dbReference>
<keyword evidence="8" id="KW-1185">Reference proteome</keyword>
<comment type="caution">
    <text evidence="7">The sequence shown here is derived from an EMBL/GenBank/DDBJ whole genome shotgun (WGS) entry which is preliminary data.</text>
</comment>
<dbReference type="SMART" id="SM00500">
    <property type="entry name" value="SFM"/>
    <property type="match status" value="1"/>
</dbReference>
<feature type="repeat" description="WD" evidence="4">
    <location>
        <begin position="301"/>
        <end position="342"/>
    </location>
</feature>
<dbReference type="PROSITE" id="PS50294">
    <property type="entry name" value="WD_REPEATS_REGION"/>
    <property type="match status" value="5"/>
</dbReference>
<dbReference type="Proteomes" id="UP001642483">
    <property type="component" value="Unassembled WGS sequence"/>
</dbReference>
<evidence type="ECO:0000259" key="6">
    <source>
        <dbReference type="SMART" id="SM00500"/>
    </source>
</evidence>
<evidence type="ECO:0000256" key="5">
    <source>
        <dbReference type="SAM" id="MobiDB-lite"/>
    </source>
</evidence>
<protein>
    <recommendedName>
        <fullName evidence="6">Pre-mRNA processing factor 4 (PRP4)-like domain-containing protein</fullName>
    </recommendedName>
</protein>
<dbReference type="InterPro" id="IPR020472">
    <property type="entry name" value="WD40_PAC1"/>
</dbReference>
<dbReference type="PANTHER" id="PTHR19846">
    <property type="entry name" value="WD40 REPEAT PROTEIN"/>
    <property type="match status" value="1"/>
</dbReference>
<accession>A0ABP0F3J2</accession>
<dbReference type="Pfam" id="PF08799">
    <property type="entry name" value="PRP4"/>
    <property type="match status" value="1"/>
</dbReference>
<dbReference type="Gene3D" id="4.10.280.110">
    <property type="entry name" value="Pre-mRNA processing factor 4 domain"/>
    <property type="match status" value="1"/>
</dbReference>
<keyword evidence="2" id="KW-0507">mRNA processing</keyword>
<dbReference type="Pfam" id="PF00400">
    <property type="entry name" value="WD40"/>
    <property type="match status" value="7"/>
</dbReference>
<feature type="repeat" description="WD" evidence="4">
    <location>
        <begin position="427"/>
        <end position="459"/>
    </location>
</feature>
<feature type="repeat" description="WD" evidence="4">
    <location>
        <begin position="385"/>
        <end position="426"/>
    </location>
</feature>
<evidence type="ECO:0000256" key="1">
    <source>
        <dbReference type="ARBA" id="ARBA00022574"/>
    </source>
</evidence>
<dbReference type="SUPFAM" id="SSF50978">
    <property type="entry name" value="WD40 repeat-like"/>
    <property type="match status" value="1"/>
</dbReference>
<evidence type="ECO:0000256" key="2">
    <source>
        <dbReference type="ARBA" id="ARBA00022728"/>
    </source>
</evidence>
<dbReference type="PROSITE" id="PS50082">
    <property type="entry name" value="WD_REPEATS_2"/>
    <property type="match status" value="7"/>
</dbReference>
<feature type="repeat" description="WD" evidence="4">
    <location>
        <begin position="343"/>
        <end position="384"/>
    </location>
</feature>
<evidence type="ECO:0000313" key="8">
    <source>
        <dbReference type="Proteomes" id="UP001642483"/>
    </source>
</evidence>
<feature type="repeat" description="WD" evidence="4">
    <location>
        <begin position="251"/>
        <end position="300"/>
    </location>
</feature>
<feature type="domain" description="Pre-mRNA processing factor 4 (PRP4)-like" evidence="6">
    <location>
        <begin position="85"/>
        <end position="135"/>
    </location>
</feature>
<keyword evidence="3" id="KW-0677">Repeat</keyword>
<feature type="region of interest" description="Disordered" evidence="5">
    <location>
        <begin position="1"/>
        <end position="47"/>
    </location>
</feature>
<dbReference type="InterPro" id="IPR019775">
    <property type="entry name" value="WD40_repeat_CS"/>
</dbReference>